<name>A0A212C4A6_CEREH</name>
<keyword evidence="3" id="KW-0687">Ribonucleoprotein</keyword>
<dbReference type="PANTHER" id="PTHR11363:SF5">
    <property type="entry name" value="LARGE RIBOSOMAL SUBUNIT PROTEIN UL3"/>
    <property type="match status" value="1"/>
</dbReference>
<evidence type="ECO:0000256" key="1">
    <source>
        <dbReference type="ARBA" id="ARBA00006540"/>
    </source>
</evidence>
<organism evidence="5 6">
    <name type="scientific">Cervus elaphus hippelaphus</name>
    <name type="common">European red deer</name>
    <dbReference type="NCBI Taxonomy" id="46360"/>
    <lineage>
        <taxon>Eukaryota</taxon>
        <taxon>Metazoa</taxon>
        <taxon>Chordata</taxon>
        <taxon>Craniata</taxon>
        <taxon>Vertebrata</taxon>
        <taxon>Euteleostomi</taxon>
        <taxon>Mammalia</taxon>
        <taxon>Eutheria</taxon>
        <taxon>Laurasiatheria</taxon>
        <taxon>Artiodactyla</taxon>
        <taxon>Ruminantia</taxon>
        <taxon>Pecora</taxon>
        <taxon>Cervidae</taxon>
        <taxon>Cervinae</taxon>
        <taxon>Cervus</taxon>
    </lineage>
</organism>
<dbReference type="InterPro" id="IPR045077">
    <property type="entry name" value="L3_arc_euk"/>
</dbReference>
<dbReference type="GO" id="GO:0003723">
    <property type="term" value="F:RNA binding"/>
    <property type="evidence" value="ECO:0007669"/>
    <property type="project" value="TreeGrafter"/>
</dbReference>
<dbReference type="GO" id="GO:0003735">
    <property type="term" value="F:structural constituent of ribosome"/>
    <property type="evidence" value="ECO:0007669"/>
    <property type="project" value="InterPro"/>
</dbReference>
<keyword evidence="6" id="KW-1185">Reference proteome</keyword>
<evidence type="ECO:0000313" key="5">
    <source>
        <dbReference type="EMBL" id="OWK00806.1"/>
    </source>
</evidence>
<sequence>MSPEKSAFLDIAELPRLFLRSSWTAGQAGGAWDLKKGQALTQGNILSTYQLRYRGNRGPALGSAQRGWGLGRLACRLVLLRLRRGRGPGGALLHQGARSRASDPPAGQRGGFVHGCITPSAGDRSAAVSLPSLSAAPRASEDDLRTPDLKLSGAVLRCRPFPTASNGAHPRGNTNHLTLPLGQWEIVACRCRLIDHMWVYSIKVFFNRVLKSSGGVVGGAALLVIWWKPHGLSVLRVNAGLRRKTPQGLLETLTLQISCDSRGLPTGNSFSQGRSGLKRSGSRGRSETPVASPSLVSEVVGGGQSAEYAKLLGLGIALPETWKRKAKLQKEKEKDSNIEEEKFHCSVASKVRELLKFWVSSDTSTQQLFRNLYVLGFVLALRKQRLFKCFCGSVEGRDEAALTSTCEKMEGSTASLPGLHMSYKGDMHAVPCCPFLTQAPAVRWTHQVDGLNYPYIYGCHLIGEEGPMWRTPQEKEAKARDNAKDNAIFSATDSVYILWLSHNETEAESLIMQPPSKWKHLLIDLSVIVRSGSDPETGASERAILLPALDSWPLESTAGLQEAPVLFLEFSSLGSQCSKTFKHWFIWTILVHMSRLSAFLGYKAGKTHVVRKVDRPGSKLHKKEVVEPVTIVETMPFMPVGTVGCVETL</sequence>
<comment type="similarity">
    <text evidence="1">Belongs to the universal ribosomal protein uL3 family.</text>
</comment>
<dbReference type="Proteomes" id="UP000242450">
    <property type="component" value="Chromosome 30"/>
</dbReference>
<dbReference type="PANTHER" id="PTHR11363">
    <property type="entry name" value="60S RIBOSOMAL PROTEIN L3-RELATED"/>
    <property type="match status" value="1"/>
</dbReference>
<dbReference type="SUPFAM" id="SSF50447">
    <property type="entry name" value="Translation proteins"/>
    <property type="match status" value="1"/>
</dbReference>
<dbReference type="AlphaFoldDB" id="A0A212C4A6"/>
<evidence type="ECO:0000256" key="4">
    <source>
        <dbReference type="SAM" id="MobiDB-lite"/>
    </source>
</evidence>
<dbReference type="Gene3D" id="2.40.30.10">
    <property type="entry name" value="Translation factors"/>
    <property type="match status" value="1"/>
</dbReference>
<proteinExistence type="inferred from homology"/>
<dbReference type="InterPro" id="IPR000597">
    <property type="entry name" value="Ribosomal_uL3"/>
</dbReference>
<evidence type="ECO:0000256" key="2">
    <source>
        <dbReference type="ARBA" id="ARBA00022980"/>
    </source>
</evidence>
<evidence type="ECO:0000256" key="3">
    <source>
        <dbReference type="ARBA" id="ARBA00023274"/>
    </source>
</evidence>
<comment type="caution">
    <text evidence="5">The sequence shown here is derived from an EMBL/GenBank/DDBJ whole genome shotgun (WGS) entry which is preliminary data.</text>
</comment>
<accession>A0A212C4A6</accession>
<protein>
    <submittedName>
        <fullName evidence="5">Uncharacterized protein</fullName>
    </submittedName>
</protein>
<dbReference type="GO" id="GO:0006412">
    <property type="term" value="P:translation"/>
    <property type="evidence" value="ECO:0007669"/>
    <property type="project" value="InterPro"/>
</dbReference>
<dbReference type="GO" id="GO:0022625">
    <property type="term" value="C:cytosolic large ribosomal subunit"/>
    <property type="evidence" value="ECO:0007669"/>
    <property type="project" value="TreeGrafter"/>
</dbReference>
<gene>
    <name evidence="5" type="ORF">Celaphus_00016486</name>
</gene>
<dbReference type="Pfam" id="PF00297">
    <property type="entry name" value="Ribosomal_L3"/>
    <property type="match status" value="1"/>
</dbReference>
<keyword evidence="2" id="KW-0689">Ribosomal protein</keyword>
<dbReference type="EMBL" id="MKHE01000030">
    <property type="protein sequence ID" value="OWK00806.1"/>
    <property type="molecule type" value="Genomic_DNA"/>
</dbReference>
<evidence type="ECO:0000313" key="6">
    <source>
        <dbReference type="Proteomes" id="UP000242450"/>
    </source>
</evidence>
<feature type="region of interest" description="Disordered" evidence="4">
    <location>
        <begin position="266"/>
        <end position="293"/>
    </location>
</feature>
<reference evidence="5 6" key="1">
    <citation type="journal article" date="2018" name="Mol. Genet. Genomics">
        <title>The red deer Cervus elaphus genome CerEla1.0: sequencing, annotating, genes, and chromosomes.</title>
        <authorList>
            <person name="Bana N.A."/>
            <person name="Nyiri A."/>
            <person name="Nagy J."/>
            <person name="Frank K."/>
            <person name="Nagy T."/>
            <person name="Steger V."/>
            <person name="Schiller M."/>
            <person name="Lakatos P."/>
            <person name="Sugar L."/>
            <person name="Horn P."/>
            <person name="Barta E."/>
            <person name="Orosz L."/>
        </authorList>
    </citation>
    <scope>NUCLEOTIDE SEQUENCE [LARGE SCALE GENOMIC DNA]</scope>
    <source>
        <strain evidence="5">Hungarian</strain>
    </source>
</reference>
<dbReference type="InterPro" id="IPR009000">
    <property type="entry name" value="Transl_B-barrel_sf"/>
</dbReference>
<dbReference type="FunFam" id="2.40.30.10:FF:000079">
    <property type="entry name" value="60S ribosomal protein L3"/>
    <property type="match status" value="1"/>
</dbReference>